<accession>A0A078J2N2</accession>
<reference evidence="2 3" key="1">
    <citation type="journal article" date="2014" name="Science">
        <title>Plant genetics. Early allopolyploid evolution in the post-Neolithic Brassica napus oilseed genome.</title>
        <authorList>
            <person name="Chalhoub B."/>
            <person name="Denoeud F."/>
            <person name="Liu S."/>
            <person name="Parkin I.A."/>
            <person name="Tang H."/>
            <person name="Wang X."/>
            <person name="Chiquet J."/>
            <person name="Belcram H."/>
            <person name="Tong C."/>
            <person name="Samans B."/>
            <person name="Correa M."/>
            <person name="Da Silva C."/>
            <person name="Just J."/>
            <person name="Falentin C."/>
            <person name="Koh C.S."/>
            <person name="Le Clainche I."/>
            <person name="Bernard M."/>
            <person name="Bento P."/>
            <person name="Noel B."/>
            <person name="Labadie K."/>
            <person name="Alberti A."/>
            <person name="Charles M."/>
            <person name="Arnaud D."/>
            <person name="Guo H."/>
            <person name="Daviaud C."/>
            <person name="Alamery S."/>
            <person name="Jabbari K."/>
            <person name="Zhao M."/>
            <person name="Edger P.P."/>
            <person name="Chelaifa H."/>
            <person name="Tack D."/>
            <person name="Lassalle G."/>
            <person name="Mestiri I."/>
            <person name="Schnel N."/>
            <person name="Le Paslier M.C."/>
            <person name="Fan G."/>
            <person name="Renault V."/>
            <person name="Bayer P.E."/>
            <person name="Golicz A.A."/>
            <person name="Manoli S."/>
            <person name="Lee T.H."/>
            <person name="Thi V.H."/>
            <person name="Chalabi S."/>
            <person name="Hu Q."/>
            <person name="Fan C."/>
            <person name="Tollenaere R."/>
            <person name="Lu Y."/>
            <person name="Battail C."/>
            <person name="Shen J."/>
            <person name="Sidebottom C.H."/>
            <person name="Wang X."/>
            <person name="Canaguier A."/>
            <person name="Chauveau A."/>
            <person name="Berard A."/>
            <person name="Deniot G."/>
            <person name="Guan M."/>
            <person name="Liu Z."/>
            <person name="Sun F."/>
            <person name="Lim Y.P."/>
            <person name="Lyons E."/>
            <person name="Town C.D."/>
            <person name="Bancroft I."/>
            <person name="Wang X."/>
            <person name="Meng J."/>
            <person name="Ma J."/>
            <person name="Pires J.C."/>
            <person name="King G.J."/>
            <person name="Brunel D."/>
            <person name="Delourme R."/>
            <person name="Renard M."/>
            <person name="Aury J.M."/>
            <person name="Adams K.L."/>
            <person name="Batley J."/>
            <person name="Snowdon R.J."/>
            <person name="Tost J."/>
            <person name="Edwards D."/>
            <person name="Zhou Y."/>
            <person name="Hua W."/>
            <person name="Sharpe A.G."/>
            <person name="Paterson A.H."/>
            <person name="Guan C."/>
            <person name="Wincker P."/>
        </authorList>
    </citation>
    <scope>NUCLEOTIDE SEQUENCE [LARGE SCALE GENOMIC DNA]</scope>
    <source>
        <strain evidence="3">cv. Darmor-bzh</strain>
    </source>
</reference>
<sequence>MVMMDCLLLICQRKRLKGIICLSKPSVFFPSCFSKNNCVLILLILYLSISWLHVPDTFF</sequence>
<keyword evidence="1" id="KW-0812">Transmembrane</keyword>
<dbReference type="Gramene" id="CDY56482">
    <property type="protein sequence ID" value="CDY56482"/>
    <property type="gene ID" value="GSBRNA2T00019628001"/>
</dbReference>
<gene>
    <name evidence="2" type="primary">BnaCnng30410D</name>
    <name evidence="2" type="ORF">GSBRNA2T00019628001</name>
</gene>
<feature type="transmembrane region" description="Helical" evidence="1">
    <location>
        <begin position="38"/>
        <end position="54"/>
    </location>
</feature>
<evidence type="ECO:0000313" key="2">
    <source>
        <dbReference type="EMBL" id="CDY56482.1"/>
    </source>
</evidence>
<keyword evidence="1" id="KW-0472">Membrane</keyword>
<dbReference type="Proteomes" id="UP000028999">
    <property type="component" value="Unassembled WGS sequence"/>
</dbReference>
<name>A0A078J2N2_BRANA</name>
<protein>
    <submittedName>
        <fullName evidence="2">BnaCnng30410D protein</fullName>
    </submittedName>
</protein>
<dbReference type="OMA" id="SISWLHV"/>
<dbReference type="AlphaFoldDB" id="A0A078J2N2"/>
<keyword evidence="3" id="KW-1185">Reference proteome</keyword>
<evidence type="ECO:0000313" key="3">
    <source>
        <dbReference type="Proteomes" id="UP000028999"/>
    </source>
</evidence>
<dbReference type="EMBL" id="LK033493">
    <property type="protein sequence ID" value="CDY56482.1"/>
    <property type="molecule type" value="Genomic_DNA"/>
</dbReference>
<evidence type="ECO:0000256" key="1">
    <source>
        <dbReference type="SAM" id="Phobius"/>
    </source>
</evidence>
<organism evidence="2 3">
    <name type="scientific">Brassica napus</name>
    <name type="common">Rape</name>
    <dbReference type="NCBI Taxonomy" id="3708"/>
    <lineage>
        <taxon>Eukaryota</taxon>
        <taxon>Viridiplantae</taxon>
        <taxon>Streptophyta</taxon>
        <taxon>Embryophyta</taxon>
        <taxon>Tracheophyta</taxon>
        <taxon>Spermatophyta</taxon>
        <taxon>Magnoliopsida</taxon>
        <taxon>eudicotyledons</taxon>
        <taxon>Gunneridae</taxon>
        <taxon>Pentapetalae</taxon>
        <taxon>rosids</taxon>
        <taxon>malvids</taxon>
        <taxon>Brassicales</taxon>
        <taxon>Brassicaceae</taxon>
        <taxon>Brassiceae</taxon>
        <taxon>Brassica</taxon>
    </lineage>
</organism>
<proteinExistence type="predicted"/>
<dbReference type="PaxDb" id="3708-A0A078J2N2"/>
<keyword evidence="1" id="KW-1133">Transmembrane helix</keyword>